<name>A0ABR1JB45_9AGAR</name>
<keyword evidence="2" id="KW-1185">Reference proteome</keyword>
<dbReference type="EMBL" id="JBANRG010000021">
    <property type="protein sequence ID" value="KAK7456465.1"/>
    <property type="molecule type" value="Genomic_DNA"/>
</dbReference>
<evidence type="ECO:0000313" key="2">
    <source>
        <dbReference type="Proteomes" id="UP001498398"/>
    </source>
</evidence>
<accession>A0ABR1JB45</accession>
<proteinExistence type="predicted"/>
<reference evidence="1 2" key="1">
    <citation type="submission" date="2024-01" db="EMBL/GenBank/DDBJ databases">
        <title>A draft genome for the cacao thread blight pathogen Marasmiellus scandens.</title>
        <authorList>
            <person name="Baruah I.K."/>
            <person name="Leung J."/>
            <person name="Bukari Y."/>
            <person name="Amoako-Attah I."/>
            <person name="Meinhardt L.W."/>
            <person name="Bailey B.A."/>
            <person name="Cohen S.P."/>
        </authorList>
    </citation>
    <scope>NUCLEOTIDE SEQUENCE [LARGE SCALE GENOMIC DNA]</scope>
    <source>
        <strain evidence="1 2">GH-19</strain>
    </source>
</reference>
<evidence type="ECO:0000313" key="1">
    <source>
        <dbReference type="EMBL" id="KAK7456465.1"/>
    </source>
</evidence>
<gene>
    <name evidence="1" type="ORF">VKT23_010714</name>
</gene>
<comment type="caution">
    <text evidence="1">The sequence shown here is derived from an EMBL/GenBank/DDBJ whole genome shotgun (WGS) entry which is preliminary data.</text>
</comment>
<organism evidence="1 2">
    <name type="scientific">Marasmiellus scandens</name>
    <dbReference type="NCBI Taxonomy" id="2682957"/>
    <lineage>
        <taxon>Eukaryota</taxon>
        <taxon>Fungi</taxon>
        <taxon>Dikarya</taxon>
        <taxon>Basidiomycota</taxon>
        <taxon>Agaricomycotina</taxon>
        <taxon>Agaricomycetes</taxon>
        <taxon>Agaricomycetidae</taxon>
        <taxon>Agaricales</taxon>
        <taxon>Marasmiineae</taxon>
        <taxon>Omphalotaceae</taxon>
        <taxon>Marasmiellus</taxon>
    </lineage>
</organism>
<protein>
    <submittedName>
        <fullName evidence="1">Uncharacterized protein</fullName>
    </submittedName>
</protein>
<sequence>MEKVPPTFFLEVTRNRTAPIWAHATLKPLDADATQSHPDILDLSERLEHLQFDDSDDESDGLVDTGEADPVNMFTYEQKMRAHIQTMREFCDGLEYQIQFRDVRMLDILERTAARFLRLANDCLAAERRDNTNRGPRIGTWDQARANTMFYRSRLRRTEEGT</sequence>
<dbReference type="Proteomes" id="UP001498398">
    <property type="component" value="Unassembled WGS sequence"/>
</dbReference>